<feature type="non-terminal residue" evidence="2">
    <location>
        <position position="1"/>
    </location>
</feature>
<gene>
    <name evidence="2" type="ORF">SNAT2548_LOCUS20697</name>
</gene>
<feature type="chain" id="PRO_5032434307" evidence="1">
    <location>
        <begin position="17"/>
        <end position="87"/>
    </location>
</feature>
<proteinExistence type="predicted"/>
<name>A0A812Q7E4_9DINO</name>
<keyword evidence="3" id="KW-1185">Reference proteome</keyword>
<reference evidence="2" key="1">
    <citation type="submission" date="2021-02" db="EMBL/GenBank/DDBJ databases">
        <authorList>
            <person name="Dougan E. K."/>
            <person name="Rhodes N."/>
            <person name="Thang M."/>
            <person name="Chan C."/>
        </authorList>
    </citation>
    <scope>NUCLEOTIDE SEQUENCE</scope>
</reference>
<organism evidence="2 3">
    <name type="scientific">Symbiodinium natans</name>
    <dbReference type="NCBI Taxonomy" id="878477"/>
    <lineage>
        <taxon>Eukaryota</taxon>
        <taxon>Sar</taxon>
        <taxon>Alveolata</taxon>
        <taxon>Dinophyceae</taxon>
        <taxon>Suessiales</taxon>
        <taxon>Symbiodiniaceae</taxon>
        <taxon>Symbiodinium</taxon>
    </lineage>
</organism>
<comment type="caution">
    <text evidence="2">The sequence shown here is derived from an EMBL/GenBank/DDBJ whole genome shotgun (WGS) entry which is preliminary data.</text>
</comment>
<evidence type="ECO:0000256" key="1">
    <source>
        <dbReference type="SAM" id="SignalP"/>
    </source>
</evidence>
<evidence type="ECO:0000313" key="2">
    <source>
        <dbReference type="EMBL" id="CAE7379035.1"/>
    </source>
</evidence>
<dbReference type="EMBL" id="CAJNDS010002218">
    <property type="protein sequence ID" value="CAE7379035.1"/>
    <property type="molecule type" value="Genomic_DNA"/>
</dbReference>
<accession>A0A812Q7E4</accession>
<feature type="signal peptide" evidence="1">
    <location>
        <begin position="1"/>
        <end position="16"/>
    </location>
</feature>
<keyword evidence="1" id="KW-0732">Signal</keyword>
<dbReference type="Proteomes" id="UP000604046">
    <property type="component" value="Unassembled WGS sequence"/>
</dbReference>
<dbReference type="AlphaFoldDB" id="A0A812Q7E4"/>
<sequence length="87" mass="9356">VVAFLATACLLVPVRGMFVPVGLLKDCIGPIPPETLQKHEDGFFASWETQAHDEDADGEQVEGQGRIVGVAGLITKGKFRLLYSETA</sequence>
<protein>
    <submittedName>
        <fullName evidence="2">Uncharacterized protein</fullName>
    </submittedName>
</protein>
<evidence type="ECO:0000313" key="3">
    <source>
        <dbReference type="Proteomes" id="UP000604046"/>
    </source>
</evidence>